<dbReference type="InterPro" id="IPR050312">
    <property type="entry name" value="IolE/XylAMocC-like"/>
</dbReference>
<dbReference type="EMBL" id="AP026866">
    <property type="protein sequence ID" value="BDS07460.1"/>
    <property type="molecule type" value="Genomic_DNA"/>
</dbReference>
<dbReference type="AlphaFoldDB" id="A0AAT9FND0"/>
<dbReference type="Gene3D" id="3.20.20.150">
    <property type="entry name" value="Divalent-metal-dependent TIM barrel enzymes"/>
    <property type="match status" value="1"/>
</dbReference>
<evidence type="ECO:0000313" key="2">
    <source>
        <dbReference type="EMBL" id="BDS07460.1"/>
    </source>
</evidence>
<reference evidence="2" key="1">
    <citation type="submission" date="2024-07" db="EMBL/GenBank/DDBJ databases">
        <title>Complete genome sequence of Verrucomicrobiaceae bacterium NT6N.</title>
        <authorList>
            <person name="Huang C."/>
            <person name="Takami H."/>
            <person name="Hamasaki K."/>
        </authorList>
    </citation>
    <scope>NUCLEOTIDE SEQUENCE</scope>
    <source>
        <strain evidence="2">NT6N</strain>
    </source>
</reference>
<dbReference type="PANTHER" id="PTHR12110">
    <property type="entry name" value="HYDROXYPYRUVATE ISOMERASE"/>
    <property type="match status" value="1"/>
</dbReference>
<feature type="domain" description="Xylose isomerase-like TIM barrel" evidence="1">
    <location>
        <begin position="42"/>
        <end position="276"/>
    </location>
</feature>
<proteinExistence type="predicted"/>
<dbReference type="Pfam" id="PF01261">
    <property type="entry name" value="AP_endonuc_2"/>
    <property type="match status" value="1"/>
</dbReference>
<accession>A0AAT9FND0</accession>
<sequence>MSWKLHNAMWPGLVGKEEGSAEPPIPLDQMLDLTASAEVGGSGYEGVDMFLYFPHLDIDASETEIKKLADKISGKGLSIGSVVAPIWTDTGGGSSMGSRDERNQFINSVKKACRYAGILRDHGVRTYGSIRIDSATSVEEWAKNPAGNTRLCAQTLQECGKIAADHDEVLVAEGEICWGAMHSWKDMLDLLEEVGMPGQVGFQADLAHTYLYMLGYNAPEYKLLSDGYGDEEFWSAYQTMTNKLRPWTYDFHVAQNDGTVHGTGNHDKTGRHSPADDPNGKLDIVRCAGYWLLDENGKQREEIRHMCWDGCMFPNAALLKQQTWNTILDTMQQVNAAHG</sequence>
<dbReference type="PANTHER" id="PTHR12110:SF21">
    <property type="entry name" value="XYLOSE ISOMERASE-LIKE TIM BARREL DOMAIN-CONTAINING PROTEIN"/>
    <property type="match status" value="1"/>
</dbReference>
<organism evidence="2">
    <name type="scientific">Oceaniferula spumae</name>
    <dbReference type="NCBI Taxonomy" id="2979115"/>
    <lineage>
        <taxon>Bacteria</taxon>
        <taxon>Pseudomonadati</taxon>
        <taxon>Verrucomicrobiota</taxon>
        <taxon>Verrucomicrobiia</taxon>
        <taxon>Verrucomicrobiales</taxon>
        <taxon>Verrucomicrobiaceae</taxon>
        <taxon>Oceaniferula</taxon>
    </lineage>
</organism>
<dbReference type="InterPro" id="IPR036237">
    <property type="entry name" value="Xyl_isomerase-like_sf"/>
</dbReference>
<dbReference type="SUPFAM" id="SSF51658">
    <property type="entry name" value="Xylose isomerase-like"/>
    <property type="match status" value="1"/>
</dbReference>
<protein>
    <recommendedName>
        <fullName evidence="1">Xylose isomerase-like TIM barrel domain-containing protein</fullName>
    </recommendedName>
</protein>
<dbReference type="InterPro" id="IPR013022">
    <property type="entry name" value="Xyl_isomerase-like_TIM-brl"/>
</dbReference>
<name>A0AAT9FND0_9BACT</name>
<gene>
    <name evidence="2" type="ORF">NT6N_25000</name>
</gene>
<dbReference type="KEGG" id="osu:NT6N_25000"/>
<evidence type="ECO:0000259" key="1">
    <source>
        <dbReference type="Pfam" id="PF01261"/>
    </source>
</evidence>